<organism evidence="4 5">
    <name type="scientific">Digitaria exilis</name>
    <dbReference type="NCBI Taxonomy" id="1010633"/>
    <lineage>
        <taxon>Eukaryota</taxon>
        <taxon>Viridiplantae</taxon>
        <taxon>Streptophyta</taxon>
        <taxon>Embryophyta</taxon>
        <taxon>Tracheophyta</taxon>
        <taxon>Spermatophyta</taxon>
        <taxon>Magnoliopsida</taxon>
        <taxon>Liliopsida</taxon>
        <taxon>Poales</taxon>
        <taxon>Poaceae</taxon>
        <taxon>PACMAD clade</taxon>
        <taxon>Panicoideae</taxon>
        <taxon>Panicodae</taxon>
        <taxon>Paniceae</taxon>
        <taxon>Anthephorinae</taxon>
        <taxon>Digitaria</taxon>
    </lineage>
</organism>
<dbReference type="PANTHER" id="PTHR31325">
    <property type="entry name" value="OS01G0798800 PROTEIN-RELATED"/>
    <property type="match status" value="1"/>
</dbReference>
<keyword evidence="5" id="KW-1185">Reference proteome</keyword>
<keyword evidence="2" id="KW-0812">Transmembrane</keyword>
<feature type="region of interest" description="Disordered" evidence="1">
    <location>
        <begin position="649"/>
        <end position="691"/>
    </location>
</feature>
<name>A0A835ALG1_9POAL</name>
<dbReference type="InterPro" id="IPR007658">
    <property type="entry name" value="DUF594"/>
</dbReference>
<evidence type="ECO:0000256" key="2">
    <source>
        <dbReference type="SAM" id="Phobius"/>
    </source>
</evidence>
<dbReference type="EMBL" id="JACEFO010002331">
    <property type="protein sequence ID" value="KAF8665237.1"/>
    <property type="molecule type" value="Genomic_DNA"/>
</dbReference>
<feature type="domain" description="DUF4220" evidence="3">
    <location>
        <begin position="49"/>
        <end position="173"/>
    </location>
</feature>
<evidence type="ECO:0000256" key="1">
    <source>
        <dbReference type="SAM" id="MobiDB-lite"/>
    </source>
</evidence>
<gene>
    <name evidence="4" type="ORF">HU200_054133</name>
</gene>
<keyword evidence="2" id="KW-1133">Transmembrane helix</keyword>
<keyword evidence="2" id="KW-0472">Membrane</keyword>
<dbReference type="Proteomes" id="UP000636709">
    <property type="component" value="Unassembled WGS sequence"/>
</dbReference>
<dbReference type="Pfam" id="PF04578">
    <property type="entry name" value="DUF594"/>
    <property type="match status" value="1"/>
</dbReference>
<proteinExistence type="predicted"/>
<dbReference type="AlphaFoldDB" id="A0A835ALG1"/>
<sequence length="691" mass="78031">MDFSEAVQWWEDWQLRVLALSSLFLQYFLYFAAPLRKRCIPSWFRFIIWLAYLGSDAVAIYALAALFNRHKKQEWVDAHRDDASLEALWAPILLRHLGGVNTITAYNIEDNELWRRHVLTTVSQVAVAIYVFHKSWSGDKRLLQAAILIFIAGILKCIEKPLALKSASISSLMRVKAISRSDRGVQSDEMRSEIVGNDELYCPFVDMAPTFKGGDGDRRHFLLLLTLSLSFDRLYTKEQVSGAQLLVLMHLIDSNYIPWKRIFGYLLRAVVNPLIFAAIGLFHNSHRGAYNSVDVKVTYILLCCTASLEYIRLLWLFARMIFGDSSFVWYYGLVWPDQIAQYNLIGYLASNKKHCILTTVAASLGCEDYLDSFWCMKPFKRSSDITDLVSGYIDTWKNDQSEVATNWAFNDYRGQWTLKKQGCQGSKTLRESLQKPFDESVLLWHLATEFCYFDHVDNTGGDDIKDDQSDDNYSRVISNYMAYLLFINPEMLMTGARPSLFRDEYKRLKGMLLDDGKPQEKTALMKRELGERTIQLLKGGKKGGGIIDCAWALYDELTHVCEGNSDNMWKVIEGVWVEMLCFSASRCRGYLHAKSLGKGGEYLSYIWLLLSYSGIETLAEKMQRVPELGGDNGGTTCAELATQATTAVTGDESGGVRMQDGGQNNGDSPDGITLAAPTLAARVGGQEGSRG</sequence>
<accession>A0A835ALG1</accession>
<evidence type="ECO:0000259" key="3">
    <source>
        <dbReference type="Pfam" id="PF13968"/>
    </source>
</evidence>
<evidence type="ECO:0000313" key="4">
    <source>
        <dbReference type="EMBL" id="KAF8665237.1"/>
    </source>
</evidence>
<dbReference type="Pfam" id="PF13968">
    <property type="entry name" value="DUF4220"/>
    <property type="match status" value="1"/>
</dbReference>
<reference evidence="4" key="1">
    <citation type="submission" date="2020-07" db="EMBL/GenBank/DDBJ databases">
        <title>Genome sequence and genetic diversity analysis of an under-domesticated orphan crop, white fonio (Digitaria exilis).</title>
        <authorList>
            <person name="Bennetzen J.L."/>
            <person name="Chen S."/>
            <person name="Ma X."/>
            <person name="Wang X."/>
            <person name="Yssel A.E.J."/>
            <person name="Chaluvadi S.R."/>
            <person name="Johnson M."/>
            <person name="Gangashetty P."/>
            <person name="Hamidou F."/>
            <person name="Sanogo M.D."/>
            <person name="Zwaenepoel A."/>
            <person name="Wallace J."/>
            <person name="Van De Peer Y."/>
            <person name="Van Deynze A."/>
        </authorList>
    </citation>
    <scope>NUCLEOTIDE SEQUENCE</scope>
    <source>
        <tissue evidence="4">Leaves</tissue>
    </source>
</reference>
<dbReference type="InterPro" id="IPR025315">
    <property type="entry name" value="DUF4220"/>
</dbReference>
<evidence type="ECO:0000313" key="5">
    <source>
        <dbReference type="Proteomes" id="UP000636709"/>
    </source>
</evidence>
<feature type="transmembrane region" description="Helical" evidence="2">
    <location>
        <begin position="43"/>
        <end position="67"/>
    </location>
</feature>
<protein>
    <recommendedName>
        <fullName evidence="3">DUF4220 domain-containing protein</fullName>
    </recommendedName>
</protein>
<comment type="caution">
    <text evidence="4">The sequence shown here is derived from an EMBL/GenBank/DDBJ whole genome shotgun (WGS) entry which is preliminary data.</text>
</comment>
<dbReference type="OrthoDB" id="631811at2759"/>
<feature type="transmembrane region" description="Helical" evidence="2">
    <location>
        <begin position="13"/>
        <end position="31"/>
    </location>
</feature>